<dbReference type="InterPro" id="IPR008147">
    <property type="entry name" value="Gln_synt_N"/>
</dbReference>
<dbReference type="PANTHER" id="PTHR20852">
    <property type="entry name" value="GLUTAMINE SYNTHETASE"/>
    <property type="match status" value="1"/>
</dbReference>
<dbReference type="Proteomes" id="UP001168821">
    <property type="component" value="Unassembled WGS sequence"/>
</dbReference>
<evidence type="ECO:0000256" key="6">
    <source>
        <dbReference type="PROSITE-ProRule" id="PRU01330"/>
    </source>
</evidence>
<dbReference type="GO" id="GO:0005737">
    <property type="term" value="C:cytoplasm"/>
    <property type="evidence" value="ECO:0007669"/>
    <property type="project" value="TreeGrafter"/>
</dbReference>
<reference evidence="8" key="1">
    <citation type="journal article" date="2023" name="G3 (Bethesda)">
        <title>Whole genome assemblies of Zophobas morio and Tenebrio molitor.</title>
        <authorList>
            <person name="Kaur S."/>
            <person name="Stinson S.A."/>
            <person name="diCenzo G.C."/>
        </authorList>
    </citation>
    <scope>NUCLEOTIDE SEQUENCE</scope>
    <source>
        <strain evidence="8">QUZm001</strain>
    </source>
</reference>
<gene>
    <name evidence="8" type="ORF">Zmor_008788</name>
</gene>
<keyword evidence="3" id="KW-0436">Ligase</keyword>
<dbReference type="PANTHER" id="PTHR20852:SF44">
    <property type="entry name" value="GLUTAMINE SYNTHETASE 1, MITOCHONDRIAL"/>
    <property type="match status" value="1"/>
</dbReference>
<evidence type="ECO:0000313" key="9">
    <source>
        <dbReference type="Proteomes" id="UP001168821"/>
    </source>
</evidence>
<protein>
    <recommendedName>
        <fullName evidence="2">glutamine synthetase</fullName>
        <ecNumber evidence="2">6.3.1.2</ecNumber>
    </recommendedName>
</protein>
<dbReference type="GO" id="GO:0006542">
    <property type="term" value="P:glutamine biosynthetic process"/>
    <property type="evidence" value="ECO:0007669"/>
    <property type="project" value="InterPro"/>
</dbReference>
<dbReference type="InterPro" id="IPR050292">
    <property type="entry name" value="Glutamine_Synthetase"/>
</dbReference>
<feature type="non-terminal residue" evidence="8">
    <location>
        <position position="1"/>
    </location>
</feature>
<dbReference type="EMBL" id="JALNTZ010002384">
    <property type="protein sequence ID" value="KAJ3617941.1"/>
    <property type="molecule type" value="Genomic_DNA"/>
</dbReference>
<dbReference type="Gene3D" id="3.10.20.70">
    <property type="entry name" value="Glutamine synthetase, N-terminal domain"/>
    <property type="match status" value="1"/>
</dbReference>
<organism evidence="8 9">
    <name type="scientific">Zophobas morio</name>
    <dbReference type="NCBI Taxonomy" id="2755281"/>
    <lineage>
        <taxon>Eukaryota</taxon>
        <taxon>Metazoa</taxon>
        <taxon>Ecdysozoa</taxon>
        <taxon>Arthropoda</taxon>
        <taxon>Hexapoda</taxon>
        <taxon>Insecta</taxon>
        <taxon>Pterygota</taxon>
        <taxon>Neoptera</taxon>
        <taxon>Endopterygota</taxon>
        <taxon>Coleoptera</taxon>
        <taxon>Polyphaga</taxon>
        <taxon>Cucujiformia</taxon>
        <taxon>Tenebrionidae</taxon>
        <taxon>Zophobas</taxon>
    </lineage>
</organism>
<keyword evidence="9" id="KW-1185">Reference proteome</keyword>
<evidence type="ECO:0000256" key="4">
    <source>
        <dbReference type="ARBA" id="ARBA00022741"/>
    </source>
</evidence>
<feature type="non-terminal residue" evidence="8">
    <location>
        <position position="183"/>
    </location>
</feature>
<proteinExistence type="inferred from homology"/>
<evidence type="ECO:0000256" key="2">
    <source>
        <dbReference type="ARBA" id="ARBA00012937"/>
    </source>
</evidence>
<evidence type="ECO:0000313" key="8">
    <source>
        <dbReference type="EMBL" id="KAJ3617941.1"/>
    </source>
</evidence>
<dbReference type="GO" id="GO:0004356">
    <property type="term" value="F:glutamine synthetase activity"/>
    <property type="evidence" value="ECO:0007669"/>
    <property type="project" value="UniProtKB-EC"/>
</dbReference>
<evidence type="ECO:0000256" key="1">
    <source>
        <dbReference type="ARBA" id="ARBA00009897"/>
    </source>
</evidence>
<accession>A0AA38HIQ8</accession>
<comment type="caution">
    <text evidence="8">The sequence shown here is derived from an EMBL/GenBank/DDBJ whole genome shotgun (WGS) entry which is preliminary data.</text>
</comment>
<keyword evidence="4" id="KW-0547">Nucleotide-binding</keyword>
<name>A0AA38HIQ8_9CUCU</name>
<sequence length="183" mass="21020">LLSRSIHLEWSPNWKISKKIWDRFSNLPIANCKVQATYIWIDGTGENLRAKNRVLDFTPNSYKECPNWDFDGSTTFLADDPKHSDIILCPVALYNDPFQRGTNKLVLCETYTSDGKPTKSNSRHCCMTFLNRVCDKEPMFGFKQTCMFMDTDKRPFGWPKQLGYPCPSESHCYSVGADKALGR</sequence>
<evidence type="ECO:0000259" key="7">
    <source>
        <dbReference type="PROSITE" id="PS51986"/>
    </source>
</evidence>
<dbReference type="SUPFAM" id="SSF54368">
    <property type="entry name" value="Glutamine synthetase, N-terminal domain"/>
    <property type="match status" value="1"/>
</dbReference>
<evidence type="ECO:0000256" key="5">
    <source>
        <dbReference type="ARBA" id="ARBA00022840"/>
    </source>
</evidence>
<evidence type="ECO:0000256" key="3">
    <source>
        <dbReference type="ARBA" id="ARBA00022598"/>
    </source>
</evidence>
<comment type="similarity">
    <text evidence="1 6">Belongs to the glutamine synthetase family.</text>
</comment>
<keyword evidence="5" id="KW-0067">ATP-binding</keyword>
<dbReference type="GO" id="GO:0005524">
    <property type="term" value="F:ATP binding"/>
    <property type="evidence" value="ECO:0007669"/>
    <property type="project" value="UniProtKB-KW"/>
</dbReference>
<dbReference type="InterPro" id="IPR036651">
    <property type="entry name" value="Gln_synt_N_sf"/>
</dbReference>
<dbReference type="EC" id="6.3.1.2" evidence="2"/>
<dbReference type="FunFam" id="3.10.20.70:FF:000004">
    <property type="entry name" value="Glutamine synthetase"/>
    <property type="match status" value="1"/>
</dbReference>
<feature type="domain" description="GS beta-grasp" evidence="7">
    <location>
        <begin position="34"/>
        <end position="115"/>
    </location>
</feature>
<dbReference type="AlphaFoldDB" id="A0AA38HIQ8"/>
<dbReference type="Gene3D" id="3.30.590.10">
    <property type="entry name" value="Glutamine synthetase/guanido kinase, catalytic domain"/>
    <property type="match status" value="1"/>
</dbReference>
<dbReference type="PROSITE" id="PS51986">
    <property type="entry name" value="GS_BETA_GRASP"/>
    <property type="match status" value="1"/>
</dbReference>